<evidence type="ECO:0000313" key="3">
    <source>
        <dbReference type="EMBL" id="XBH15933.1"/>
    </source>
</evidence>
<dbReference type="InterPro" id="IPR017853">
    <property type="entry name" value="GH"/>
</dbReference>
<dbReference type="GO" id="GO:0016798">
    <property type="term" value="F:hydrolase activity, acting on glycosyl bonds"/>
    <property type="evidence" value="ECO:0007669"/>
    <property type="project" value="InterPro"/>
</dbReference>
<dbReference type="PANTHER" id="PTHR46145">
    <property type="entry name" value="HEPARANASE"/>
    <property type="match status" value="1"/>
</dbReference>
<keyword evidence="2" id="KW-0732">Signal</keyword>
<dbReference type="GO" id="GO:0016020">
    <property type="term" value="C:membrane"/>
    <property type="evidence" value="ECO:0007669"/>
    <property type="project" value="InterPro"/>
</dbReference>
<protein>
    <recommendedName>
        <fullName evidence="4">Glycosyl hydrolase family 79, N-terminal domain</fullName>
    </recommendedName>
</protein>
<feature type="chain" id="PRO_5043683424" description="Glycosyl hydrolase family 79, N-terminal domain" evidence="2">
    <location>
        <begin position="24"/>
        <end position="539"/>
    </location>
</feature>
<proteinExistence type="predicted"/>
<evidence type="ECO:0000256" key="2">
    <source>
        <dbReference type="SAM" id="SignalP"/>
    </source>
</evidence>
<dbReference type="RefSeq" id="WP_348261164.1">
    <property type="nucleotide sequence ID" value="NZ_CP121196.1"/>
</dbReference>
<accession>A0AAU7DF93</accession>
<dbReference type="AlphaFoldDB" id="A0AAU7DF93"/>
<feature type="region of interest" description="Disordered" evidence="1">
    <location>
        <begin position="70"/>
        <end position="89"/>
    </location>
</feature>
<sequence>MRMNTHRTGLCHFLLLAATAALAATVSAQQTPPVKLDPSTMPKLGAVDPRYLSYNIEMVEVTGGRFWKPYNSAPPSDAQKSLTPGDPNQPVGLDPNMFQYRPPIDLSNARLRKLAESLGPSYVRVSGTWANSTYFQDDDQSAAAQPPAGFKTVLTRAEWKGVIDFARAANAYIVTSVAISDGTRNDRGEWIPDQAKAFFQYTKRAGGTIAATEFMNEPTIPGPGGAPKGYDATAFGREAKAFEAFLRKQSPGTLYLGPGSVGEGISLGPPGMAMQFTLLKSEDLLKATGPIFDAFSYHFYGTVSRRCGGKESIDDVLSADWLDRTNTVETFYANVRDKYLPGKPMWLNETGEAACGGDPFAGQFADTFRFLNQLGTLAQKGVKVVMQNTLAASDYSLITTDTLQPKPNYWAAVLWKQTMGTTVLDPHAPSGSPLRIYAQCAKNAKGGVTLLAINTDKIEQHSIALPAAAERYTLTASGLESATVSLNGTTLQAASDGTLPPLNAQNIDAGNISFPPESLTFLIVPSAQNKSCMTVDRSR</sequence>
<dbReference type="EMBL" id="CP121196">
    <property type="protein sequence ID" value="XBH15933.1"/>
    <property type="molecule type" value="Genomic_DNA"/>
</dbReference>
<reference evidence="3" key="1">
    <citation type="submission" date="2023-03" db="EMBL/GenBank/DDBJ databases">
        <title>Edaphobacter sp.</title>
        <authorList>
            <person name="Huber K.J."/>
            <person name="Papendorf J."/>
            <person name="Pilke C."/>
            <person name="Bunk B."/>
            <person name="Sproeer C."/>
            <person name="Pester M."/>
        </authorList>
    </citation>
    <scope>NUCLEOTIDE SEQUENCE</scope>
    <source>
        <strain evidence="3">DSM 110680</strain>
    </source>
</reference>
<dbReference type="Gene3D" id="3.20.20.80">
    <property type="entry name" value="Glycosidases"/>
    <property type="match status" value="1"/>
</dbReference>
<gene>
    <name evidence="3" type="ORF">P8935_15305</name>
</gene>
<dbReference type="PANTHER" id="PTHR46145:SF4">
    <property type="entry name" value="HEPARANASE"/>
    <property type="match status" value="1"/>
</dbReference>
<feature type="signal peptide" evidence="2">
    <location>
        <begin position="1"/>
        <end position="23"/>
    </location>
</feature>
<name>A0AAU7DF93_9BACT</name>
<dbReference type="Pfam" id="PF03662">
    <property type="entry name" value="Glyco_hydro_79n"/>
    <property type="match status" value="1"/>
</dbReference>
<evidence type="ECO:0000256" key="1">
    <source>
        <dbReference type="SAM" id="MobiDB-lite"/>
    </source>
</evidence>
<organism evidence="3">
    <name type="scientific">Telmatobacter sp. DSM 110680</name>
    <dbReference type="NCBI Taxonomy" id="3036704"/>
    <lineage>
        <taxon>Bacteria</taxon>
        <taxon>Pseudomonadati</taxon>
        <taxon>Acidobacteriota</taxon>
        <taxon>Terriglobia</taxon>
        <taxon>Terriglobales</taxon>
        <taxon>Acidobacteriaceae</taxon>
        <taxon>Telmatobacter</taxon>
    </lineage>
</organism>
<evidence type="ECO:0008006" key="4">
    <source>
        <dbReference type="Google" id="ProtNLM"/>
    </source>
</evidence>
<dbReference type="InterPro" id="IPR005199">
    <property type="entry name" value="Glyco_hydro_79"/>
</dbReference>
<dbReference type="SUPFAM" id="SSF51445">
    <property type="entry name" value="(Trans)glycosidases"/>
    <property type="match status" value="1"/>
</dbReference>